<dbReference type="RefSeq" id="WP_386375409.1">
    <property type="nucleotide sequence ID" value="NZ_JBHUMP010000015.1"/>
</dbReference>
<reference evidence="4" key="1">
    <citation type="journal article" date="2019" name="Int. J. Syst. Evol. Microbiol.">
        <title>The Global Catalogue of Microorganisms (GCM) 10K type strain sequencing project: providing services to taxonomists for standard genome sequencing and annotation.</title>
        <authorList>
            <consortium name="The Broad Institute Genomics Platform"/>
            <consortium name="The Broad Institute Genome Sequencing Center for Infectious Disease"/>
            <person name="Wu L."/>
            <person name="Ma J."/>
        </authorList>
    </citation>
    <scope>NUCLEOTIDE SEQUENCE [LARGE SCALE GENOMIC DNA]</scope>
    <source>
        <strain evidence="4">TISTR 2562</strain>
    </source>
</reference>
<gene>
    <name evidence="3" type="ORF">ACFSUD_15460</name>
</gene>
<accession>A0ABW5U8A7</accession>
<keyword evidence="4" id="KW-1185">Reference proteome</keyword>
<evidence type="ECO:0000313" key="3">
    <source>
        <dbReference type="EMBL" id="MFD2740982.1"/>
    </source>
</evidence>
<feature type="chain" id="PRO_5047423635" description="HdeA/HdeB family protein" evidence="2">
    <location>
        <begin position="24"/>
        <end position="153"/>
    </location>
</feature>
<evidence type="ECO:0000256" key="2">
    <source>
        <dbReference type="SAM" id="SignalP"/>
    </source>
</evidence>
<protein>
    <recommendedName>
        <fullName evidence="5">HdeA/HdeB family protein</fullName>
    </recommendedName>
</protein>
<comment type="caution">
    <text evidence="3">The sequence shown here is derived from an EMBL/GenBank/DDBJ whole genome shotgun (WGS) entry which is preliminary data.</text>
</comment>
<dbReference type="Proteomes" id="UP001597474">
    <property type="component" value="Unassembled WGS sequence"/>
</dbReference>
<feature type="signal peptide" evidence="2">
    <location>
        <begin position="1"/>
        <end position="23"/>
    </location>
</feature>
<proteinExistence type="predicted"/>
<feature type="compositionally biased region" description="Low complexity" evidence="1">
    <location>
        <begin position="60"/>
        <end position="128"/>
    </location>
</feature>
<feature type="region of interest" description="Disordered" evidence="1">
    <location>
        <begin position="53"/>
        <end position="153"/>
    </location>
</feature>
<dbReference type="EMBL" id="JBHUMP010000015">
    <property type="protein sequence ID" value="MFD2740982.1"/>
    <property type="molecule type" value="Genomic_DNA"/>
</dbReference>
<sequence length="153" mass="15352">MKYLSTTLVATGFVASLGSAAVAQDMDPQTITCSDFVAMAAEDQSDALTALKDAKMAAESSAATSMDSSASSDTDTAATSDTTASDSDTMTSTDTDTSATADTDTSASADTDTSATADTSDTGDTMADPEVEALKTACEGNDDALAMDQLEDS</sequence>
<keyword evidence="2" id="KW-0732">Signal</keyword>
<name>A0ABW5U8A7_9RHOB</name>
<evidence type="ECO:0000256" key="1">
    <source>
        <dbReference type="SAM" id="MobiDB-lite"/>
    </source>
</evidence>
<organism evidence="3 4">
    <name type="scientific">Sulfitobacter aestuarii</name>
    <dbReference type="NCBI Taxonomy" id="2161676"/>
    <lineage>
        <taxon>Bacteria</taxon>
        <taxon>Pseudomonadati</taxon>
        <taxon>Pseudomonadota</taxon>
        <taxon>Alphaproteobacteria</taxon>
        <taxon>Rhodobacterales</taxon>
        <taxon>Roseobacteraceae</taxon>
        <taxon>Sulfitobacter</taxon>
    </lineage>
</organism>
<evidence type="ECO:0000313" key="4">
    <source>
        <dbReference type="Proteomes" id="UP001597474"/>
    </source>
</evidence>
<evidence type="ECO:0008006" key="5">
    <source>
        <dbReference type="Google" id="ProtNLM"/>
    </source>
</evidence>